<name>A0A7R9Q2V4_9ACAR</name>
<keyword evidence="1" id="KW-0472">Membrane</keyword>
<dbReference type="Pfam" id="PF08332">
    <property type="entry name" value="CaMKII_AD"/>
    <property type="match status" value="1"/>
</dbReference>
<evidence type="ECO:0000313" key="3">
    <source>
        <dbReference type="EMBL" id="CAD7629403.1"/>
    </source>
</evidence>
<dbReference type="InterPro" id="IPR013543">
    <property type="entry name" value="Ca/CaM-dep_prot_kinase-assoc"/>
</dbReference>
<sequence length="406" mass="46194">MNKLKINLSHLIAEEWRVPGANEHLYRIGVSPVNSVDQPYKRHPLYNPWLVFLSSLYMLLKCMLLCYGYSSGSPYQTHYSYLFGNVDDFLGTGCMTNMAFGLAAVYCLGAIPGIEIFIVAYYFIITYYLKEKLAHLNSVLGDSLVAAEPNIKVNKIIDRLLRAYDWTYAECADYSHTFWSKYLLCFWFTWNGLISTATYLIMVADTNPIIRGVIVITDVAHITFLLTIIHLSSQLYNVAINTYGIINSMLASNRLYVSRSIKFKRFSDTMSTTDSELKATIIDVTERLIKTINAADFAAYIKFIDPNLTSFEPEAVGNIVGVDFHKFYFDHLLVKDSAPKRTTLISPVVHRLGSDSAVIAYIRLNQFVDKSGNVVTTRGEETRVWRKNDGKWQLVHFHRSDVPSNV</sequence>
<proteinExistence type="predicted"/>
<gene>
    <name evidence="3" type="ORF">OSB1V03_LOCUS9820</name>
</gene>
<protein>
    <recommendedName>
        <fullName evidence="2">Calcium/calmodulin-dependent protein kinase II association-domain domain-containing protein</fullName>
    </recommendedName>
</protein>
<reference evidence="3" key="1">
    <citation type="submission" date="2020-11" db="EMBL/GenBank/DDBJ databases">
        <authorList>
            <person name="Tran Van P."/>
        </authorList>
    </citation>
    <scope>NUCLEOTIDE SEQUENCE</scope>
</reference>
<dbReference type="Gene3D" id="3.10.450.50">
    <property type="match status" value="1"/>
</dbReference>
<keyword evidence="4" id="KW-1185">Reference proteome</keyword>
<dbReference type="GO" id="GO:0004683">
    <property type="term" value="F:calcium/calmodulin-dependent protein kinase activity"/>
    <property type="evidence" value="ECO:0007669"/>
    <property type="project" value="InterPro"/>
</dbReference>
<dbReference type="AlphaFoldDB" id="A0A7R9Q2V4"/>
<dbReference type="SUPFAM" id="SSF54427">
    <property type="entry name" value="NTF2-like"/>
    <property type="match status" value="1"/>
</dbReference>
<organism evidence="3">
    <name type="scientific">Medioppia subpectinata</name>
    <dbReference type="NCBI Taxonomy" id="1979941"/>
    <lineage>
        <taxon>Eukaryota</taxon>
        <taxon>Metazoa</taxon>
        <taxon>Ecdysozoa</taxon>
        <taxon>Arthropoda</taxon>
        <taxon>Chelicerata</taxon>
        <taxon>Arachnida</taxon>
        <taxon>Acari</taxon>
        <taxon>Acariformes</taxon>
        <taxon>Sarcoptiformes</taxon>
        <taxon>Oribatida</taxon>
        <taxon>Brachypylina</taxon>
        <taxon>Oppioidea</taxon>
        <taxon>Oppiidae</taxon>
        <taxon>Medioppia</taxon>
    </lineage>
</organism>
<feature type="domain" description="Calcium/calmodulin-dependent protein kinase II association-domain" evidence="2">
    <location>
        <begin position="278"/>
        <end position="402"/>
    </location>
</feature>
<evidence type="ECO:0000259" key="2">
    <source>
        <dbReference type="Pfam" id="PF08332"/>
    </source>
</evidence>
<dbReference type="OrthoDB" id="442176at2759"/>
<feature type="transmembrane region" description="Helical" evidence="1">
    <location>
        <begin position="182"/>
        <end position="203"/>
    </location>
</feature>
<evidence type="ECO:0000256" key="1">
    <source>
        <dbReference type="SAM" id="Phobius"/>
    </source>
</evidence>
<evidence type="ECO:0000313" key="4">
    <source>
        <dbReference type="Proteomes" id="UP000759131"/>
    </source>
</evidence>
<keyword evidence="1" id="KW-1133">Transmembrane helix</keyword>
<feature type="transmembrane region" description="Helical" evidence="1">
    <location>
        <begin position="49"/>
        <end position="70"/>
    </location>
</feature>
<dbReference type="Proteomes" id="UP000759131">
    <property type="component" value="Unassembled WGS sequence"/>
</dbReference>
<accession>A0A7R9Q2V4</accession>
<keyword evidence="1" id="KW-0812">Transmembrane</keyword>
<dbReference type="EMBL" id="OC861382">
    <property type="protein sequence ID" value="CAD7629403.1"/>
    <property type="molecule type" value="Genomic_DNA"/>
</dbReference>
<feature type="transmembrane region" description="Helical" evidence="1">
    <location>
        <begin position="98"/>
        <end position="124"/>
    </location>
</feature>
<dbReference type="EMBL" id="CAJPIZ010006807">
    <property type="protein sequence ID" value="CAG2109833.1"/>
    <property type="molecule type" value="Genomic_DNA"/>
</dbReference>
<feature type="transmembrane region" description="Helical" evidence="1">
    <location>
        <begin position="209"/>
        <end position="231"/>
    </location>
</feature>
<dbReference type="InterPro" id="IPR032710">
    <property type="entry name" value="NTF2-like_dom_sf"/>
</dbReference>
<dbReference type="GO" id="GO:0005516">
    <property type="term" value="F:calmodulin binding"/>
    <property type="evidence" value="ECO:0007669"/>
    <property type="project" value="InterPro"/>
</dbReference>